<keyword evidence="5" id="KW-1185">Reference proteome</keyword>
<evidence type="ECO:0000313" key="2">
    <source>
        <dbReference type="EMBL" id="MET3603796.1"/>
    </source>
</evidence>
<keyword evidence="1" id="KW-0732">Signal</keyword>
<dbReference type="KEGG" id="snn:EWH46_00935"/>
<dbReference type="Proteomes" id="UP000323522">
    <property type="component" value="Chromosome"/>
</dbReference>
<evidence type="ECO:0000313" key="3">
    <source>
        <dbReference type="EMBL" id="QEM99473.1"/>
    </source>
</evidence>
<dbReference type="RefSeq" id="WP_149502240.1">
    <property type="nucleotide sequence ID" value="NZ_CP035708.1"/>
</dbReference>
<feature type="chain" id="PRO_5044618721" evidence="1">
    <location>
        <begin position="26"/>
        <end position="193"/>
    </location>
</feature>
<dbReference type="EMBL" id="CP035708">
    <property type="protein sequence ID" value="QEM99473.1"/>
    <property type="molecule type" value="Genomic_DNA"/>
</dbReference>
<gene>
    <name evidence="2" type="ORF">ABIC99_001609</name>
    <name evidence="3" type="ORF">EWH46_00935</name>
</gene>
<dbReference type="AlphaFoldDB" id="A0A5C1PYP6"/>
<name>A0A5C1PYP6_9BURK</name>
<feature type="signal peptide" evidence="1">
    <location>
        <begin position="1"/>
        <end position="25"/>
    </location>
</feature>
<evidence type="ECO:0000256" key="1">
    <source>
        <dbReference type="SAM" id="SignalP"/>
    </source>
</evidence>
<dbReference type="InterPro" id="IPR021253">
    <property type="entry name" value="ZrgA-like"/>
</dbReference>
<sequence length="193" mass="20200">MNLRSSVLSALMLGLATLLPAAAVAAGAHAHSHSHSHAQAGHGAHEHGRIALEIALEGQELTIGLEAPLDSLLGFERAPRTEAEKKAAQAMLEHLRAGQGLFAPDAAAQCQPVSATVDAPVLQAGGAAKGEHADLDATFVLRCALPQALTSIDLGGLLDRHRRIARVEAEIVTPAGQFKSVLKRPARVLRWGR</sequence>
<reference evidence="3 4" key="1">
    <citation type="submission" date="2019-02" db="EMBL/GenBank/DDBJ databases">
        <title>Complete Genome Sequence and Methylome Analysis of Sphaerotilus natans subsp. sulfidivorans D-507.</title>
        <authorList>
            <person name="Fomenkov A."/>
            <person name="Gridneva E."/>
            <person name="Smolyakov D."/>
            <person name="Dubinina G."/>
            <person name="Vincze T."/>
            <person name="Grabovich M."/>
            <person name="Roberts R.J."/>
        </authorList>
    </citation>
    <scope>NUCLEOTIDE SEQUENCE [LARGE SCALE GENOMIC DNA]</scope>
    <source>
        <strain evidence="3 4">D-507</strain>
    </source>
</reference>
<protein>
    <submittedName>
        <fullName evidence="3">DUF2796 domain-containing protein</fullName>
    </submittedName>
</protein>
<organism evidence="3 4">
    <name type="scientific">Sphaerotilus sulfidivorans</name>
    <dbReference type="NCBI Taxonomy" id="639200"/>
    <lineage>
        <taxon>Bacteria</taxon>
        <taxon>Pseudomonadati</taxon>
        <taxon>Pseudomonadota</taxon>
        <taxon>Betaproteobacteria</taxon>
        <taxon>Burkholderiales</taxon>
        <taxon>Sphaerotilaceae</taxon>
        <taxon>Sphaerotilus</taxon>
    </lineage>
</organism>
<proteinExistence type="predicted"/>
<reference evidence="2 5" key="2">
    <citation type="submission" date="2024-06" db="EMBL/GenBank/DDBJ databases">
        <title>Genomic Encyclopedia of Type Strains, Phase IV (KMG-IV): sequencing the most valuable type-strain genomes for metagenomic binning, comparative biology and taxonomic classification.</title>
        <authorList>
            <person name="Goeker M."/>
        </authorList>
    </citation>
    <scope>NUCLEOTIDE SEQUENCE [LARGE SCALE GENOMIC DNA]</scope>
    <source>
        <strain evidence="2 5">D-501</strain>
    </source>
</reference>
<evidence type="ECO:0000313" key="4">
    <source>
        <dbReference type="Proteomes" id="UP000323522"/>
    </source>
</evidence>
<accession>A0A5C1PYP6</accession>
<dbReference type="EMBL" id="JBEPLS010000005">
    <property type="protein sequence ID" value="MET3603796.1"/>
    <property type="molecule type" value="Genomic_DNA"/>
</dbReference>
<dbReference type="OrthoDB" id="7346546at2"/>
<dbReference type="Pfam" id="PF10986">
    <property type="entry name" value="ZrgA"/>
    <property type="match status" value="1"/>
</dbReference>
<dbReference type="Proteomes" id="UP001549111">
    <property type="component" value="Unassembled WGS sequence"/>
</dbReference>
<evidence type="ECO:0000313" key="5">
    <source>
        <dbReference type="Proteomes" id="UP001549111"/>
    </source>
</evidence>